<feature type="non-terminal residue" evidence="2">
    <location>
        <position position="1"/>
    </location>
</feature>
<sequence length="68" mass="7223">DSSNEMPVRANGPLLESWTRSQRARGRDPLAADVLPEQVAAGTDFGNVSQRGPGIHPLIKVTQDGDVA</sequence>
<evidence type="ECO:0000313" key="2">
    <source>
        <dbReference type="EMBL" id="ETJ43550.1"/>
    </source>
</evidence>
<accession>W1YP74</accession>
<name>W1YP74_9ZZZZ</name>
<feature type="region of interest" description="Disordered" evidence="1">
    <location>
        <begin position="1"/>
        <end position="25"/>
    </location>
</feature>
<feature type="non-terminal residue" evidence="2">
    <location>
        <position position="68"/>
    </location>
</feature>
<reference evidence="2" key="1">
    <citation type="submission" date="2013-12" db="EMBL/GenBank/DDBJ databases">
        <title>A Varibaculum cambriense genome reconstructed from a premature infant gut community with otherwise low bacterial novelty that shifts toward anaerobic metabolism during the third week of life.</title>
        <authorList>
            <person name="Brown C.T."/>
            <person name="Sharon I."/>
            <person name="Thomas B.C."/>
            <person name="Castelle C.J."/>
            <person name="Morowitz M.J."/>
            <person name="Banfield J.F."/>
        </authorList>
    </citation>
    <scope>NUCLEOTIDE SEQUENCE</scope>
</reference>
<protein>
    <submittedName>
        <fullName evidence="2">M20D subfamily non-peptidase family proteinue</fullName>
    </submittedName>
</protein>
<organism evidence="2">
    <name type="scientific">human gut metagenome</name>
    <dbReference type="NCBI Taxonomy" id="408170"/>
    <lineage>
        <taxon>unclassified sequences</taxon>
        <taxon>metagenomes</taxon>
        <taxon>organismal metagenomes</taxon>
    </lineage>
</organism>
<comment type="caution">
    <text evidence="2">The sequence shown here is derived from an EMBL/GenBank/DDBJ whole genome shotgun (WGS) entry which is preliminary data.</text>
</comment>
<gene>
    <name evidence="2" type="ORF">Q604_UNBC02443G0001</name>
</gene>
<proteinExistence type="predicted"/>
<dbReference type="AlphaFoldDB" id="W1YP74"/>
<feature type="region of interest" description="Disordered" evidence="1">
    <location>
        <begin position="44"/>
        <end position="68"/>
    </location>
</feature>
<evidence type="ECO:0000256" key="1">
    <source>
        <dbReference type="SAM" id="MobiDB-lite"/>
    </source>
</evidence>
<dbReference type="EMBL" id="AZMM01002443">
    <property type="protein sequence ID" value="ETJ43550.1"/>
    <property type="molecule type" value="Genomic_DNA"/>
</dbReference>
<dbReference type="Gene3D" id="3.40.630.10">
    <property type="entry name" value="Zn peptidases"/>
    <property type="match status" value="1"/>
</dbReference>